<gene>
    <name evidence="4" type="ORF">HELGO_WM21959</name>
    <name evidence="3" type="ORF">HELGO_WM30157</name>
</gene>
<protein>
    <recommendedName>
        <fullName evidence="5">Periplasmic protein</fullName>
    </recommendedName>
</protein>
<name>A0A6S6TSM3_9BACT</name>
<evidence type="ECO:0008006" key="5">
    <source>
        <dbReference type="Google" id="ProtNLM"/>
    </source>
</evidence>
<evidence type="ECO:0000313" key="3">
    <source>
        <dbReference type="EMBL" id="CAA6803158.1"/>
    </source>
</evidence>
<feature type="signal peptide" evidence="2">
    <location>
        <begin position="1"/>
        <end position="21"/>
    </location>
</feature>
<sequence>MLGFAVLFTLAAFSTTSMLVAGENNCTTEKPAKCGEGKCGSDKPASKCGEGKCGGK</sequence>
<dbReference type="AlphaFoldDB" id="A0A6S6TSM3"/>
<feature type="compositionally biased region" description="Basic and acidic residues" evidence="1">
    <location>
        <begin position="34"/>
        <end position="45"/>
    </location>
</feature>
<reference evidence="4" key="1">
    <citation type="submission" date="2020-01" db="EMBL/GenBank/DDBJ databases">
        <authorList>
            <person name="Meier V. D."/>
            <person name="Meier V D."/>
        </authorList>
    </citation>
    <scope>NUCLEOTIDE SEQUENCE</scope>
    <source>
        <strain evidence="4">HLG_WM_MAG_03</strain>
        <strain evidence="3">HLG_WM_MAG_05</strain>
    </source>
</reference>
<dbReference type="EMBL" id="CACVAR010000322">
    <property type="protein sequence ID" value="CAA6821147.1"/>
    <property type="molecule type" value="Genomic_DNA"/>
</dbReference>
<keyword evidence="2" id="KW-0732">Signal</keyword>
<evidence type="ECO:0000313" key="4">
    <source>
        <dbReference type="EMBL" id="CAA6821147.1"/>
    </source>
</evidence>
<feature type="region of interest" description="Disordered" evidence="1">
    <location>
        <begin position="34"/>
        <end position="56"/>
    </location>
</feature>
<dbReference type="EMBL" id="CACVAU010000009">
    <property type="protein sequence ID" value="CAA6803158.1"/>
    <property type="molecule type" value="Genomic_DNA"/>
</dbReference>
<evidence type="ECO:0000256" key="2">
    <source>
        <dbReference type="SAM" id="SignalP"/>
    </source>
</evidence>
<proteinExistence type="predicted"/>
<feature type="chain" id="PRO_5038313730" description="Periplasmic protein" evidence="2">
    <location>
        <begin position="22"/>
        <end position="56"/>
    </location>
</feature>
<organism evidence="4">
    <name type="scientific">uncultured Sulfurovum sp</name>
    <dbReference type="NCBI Taxonomy" id="269237"/>
    <lineage>
        <taxon>Bacteria</taxon>
        <taxon>Pseudomonadati</taxon>
        <taxon>Campylobacterota</taxon>
        <taxon>Epsilonproteobacteria</taxon>
        <taxon>Campylobacterales</taxon>
        <taxon>Sulfurovaceae</taxon>
        <taxon>Sulfurovum</taxon>
        <taxon>environmental samples</taxon>
    </lineage>
</organism>
<evidence type="ECO:0000256" key="1">
    <source>
        <dbReference type="SAM" id="MobiDB-lite"/>
    </source>
</evidence>
<accession>A0A6S6TSM3</accession>